<protein>
    <submittedName>
        <fullName evidence="1">Uncharacterized protein</fullName>
    </submittedName>
</protein>
<dbReference type="AlphaFoldDB" id="A0A9P4QYN5"/>
<reference evidence="1" key="1">
    <citation type="journal article" date="2020" name="Stud. Mycol.">
        <title>101 Dothideomycetes genomes: a test case for predicting lifestyles and emergence of pathogens.</title>
        <authorList>
            <person name="Haridas S."/>
            <person name="Albert R."/>
            <person name="Binder M."/>
            <person name="Bloem J."/>
            <person name="Labutti K."/>
            <person name="Salamov A."/>
            <person name="Andreopoulos B."/>
            <person name="Baker S."/>
            <person name="Barry K."/>
            <person name="Bills G."/>
            <person name="Bluhm B."/>
            <person name="Cannon C."/>
            <person name="Castanera R."/>
            <person name="Culley D."/>
            <person name="Daum C."/>
            <person name="Ezra D."/>
            <person name="Gonzalez J."/>
            <person name="Henrissat B."/>
            <person name="Kuo A."/>
            <person name="Liang C."/>
            <person name="Lipzen A."/>
            <person name="Lutzoni F."/>
            <person name="Magnuson J."/>
            <person name="Mondo S."/>
            <person name="Nolan M."/>
            <person name="Ohm R."/>
            <person name="Pangilinan J."/>
            <person name="Park H.-J."/>
            <person name="Ramirez L."/>
            <person name="Alfaro M."/>
            <person name="Sun H."/>
            <person name="Tritt A."/>
            <person name="Yoshinaga Y."/>
            <person name="Zwiers L.-H."/>
            <person name="Turgeon B."/>
            <person name="Goodwin S."/>
            <person name="Spatafora J."/>
            <person name="Crous P."/>
            <person name="Grigoriev I."/>
        </authorList>
    </citation>
    <scope>NUCLEOTIDE SEQUENCE</scope>
    <source>
        <strain evidence="1">CBS 125425</strain>
    </source>
</reference>
<comment type="caution">
    <text evidence="1">The sequence shown here is derived from an EMBL/GenBank/DDBJ whole genome shotgun (WGS) entry which is preliminary data.</text>
</comment>
<feature type="non-terminal residue" evidence="1">
    <location>
        <position position="1"/>
    </location>
</feature>
<dbReference type="Proteomes" id="UP000799444">
    <property type="component" value="Unassembled WGS sequence"/>
</dbReference>
<evidence type="ECO:0000313" key="1">
    <source>
        <dbReference type="EMBL" id="KAF2736037.1"/>
    </source>
</evidence>
<dbReference type="EMBL" id="ML996129">
    <property type="protein sequence ID" value="KAF2736037.1"/>
    <property type="molecule type" value="Genomic_DNA"/>
</dbReference>
<sequence>SRVHVAKYKSRLESALAGKVVKSNDNPIQHEFFFGSSSTDYLASLMNVCAVFVSRDPYKMLLRLHGQDSQIRAAEHLIVTKLRSLQMTRVQKHNIILDESMWPIAVNGGFHQIVMELGKDK</sequence>
<gene>
    <name evidence="1" type="ORF">EJ04DRAFT_417816</name>
</gene>
<name>A0A9P4QYN5_9PLEO</name>
<proteinExistence type="predicted"/>
<accession>A0A9P4QYN5</accession>
<evidence type="ECO:0000313" key="2">
    <source>
        <dbReference type="Proteomes" id="UP000799444"/>
    </source>
</evidence>
<organism evidence="1 2">
    <name type="scientific">Polyplosphaeria fusca</name>
    <dbReference type="NCBI Taxonomy" id="682080"/>
    <lineage>
        <taxon>Eukaryota</taxon>
        <taxon>Fungi</taxon>
        <taxon>Dikarya</taxon>
        <taxon>Ascomycota</taxon>
        <taxon>Pezizomycotina</taxon>
        <taxon>Dothideomycetes</taxon>
        <taxon>Pleosporomycetidae</taxon>
        <taxon>Pleosporales</taxon>
        <taxon>Tetraplosphaeriaceae</taxon>
        <taxon>Polyplosphaeria</taxon>
    </lineage>
</organism>
<keyword evidence="2" id="KW-1185">Reference proteome</keyword>
<feature type="non-terminal residue" evidence="1">
    <location>
        <position position="121"/>
    </location>
</feature>